<evidence type="ECO:0000256" key="3">
    <source>
        <dbReference type="ARBA" id="ARBA00022448"/>
    </source>
</evidence>
<feature type="transmembrane region" description="Helical" evidence="9">
    <location>
        <begin position="164"/>
        <end position="193"/>
    </location>
</feature>
<evidence type="ECO:0000256" key="2">
    <source>
        <dbReference type="ARBA" id="ARBA00010072"/>
    </source>
</evidence>
<dbReference type="GO" id="GO:0043190">
    <property type="term" value="C:ATP-binding cassette (ABC) transporter complex"/>
    <property type="evidence" value="ECO:0007669"/>
    <property type="project" value="InterPro"/>
</dbReference>
<dbReference type="InterPro" id="IPR000515">
    <property type="entry name" value="MetI-like"/>
</dbReference>
<proteinExistence type="inferred from homology"/>
<keyword evidence="7 9" id="KW-1133">Transmembrane helix</keyword>
<comment type="similarity">
    <text evidence="2">Belongs to the binding-protein-dependent transport system permease family. HisMQ subfamily.</text>
</comment>
<feature type="transmembrane region" description="Helical" evidence="9">
    <location>
        <begin position="200"/>
        <end position="219"/>
    </location>
</feature>
<gene>
    <name evidence="11" type="ORF">SAMN04487940_1357</name>
</gene>
<evidence type="ECO:0000256" key="1">
    <source>
        <dbReference type="ARBA" id="ARBA00004429"/>
    </source>
</evidence>
<evidence type="ECO:0000313" key="12">
    <source>
        <dbReference type="Proteomes" id="UP000182932"/>
    </source>
</evidence>
<protein>
    <submittedName>
        <fullName evidence="11">General L-amino acid transport system permease protein</fullName>
    </submittedName>
</protein>
<evidence type="ECO:0000259" key="10">
    <source>
        <dbReference type="PROSITE" id="PS50928"/>
    </source>
</evidence>
<keyword evidence="12" id="KW-1185">Reference proteome</keyword>
<feature type="transmembrane region" description="Helical" evidence="9">
    <location>
        <begin position="239"/>
        <end position="263"/>
    </location>
</feature>
<dbReference type="GO" id="GO:0022857">
    <property type="term" value="F:transmembrane transporter activity"/>
    <property type="evidence" value="ECO:0007669"/>
    <property type="project" value="InterPro"/>
</dbReference>
<evidence type="ECO:0000256" key="4">
    <source>
        <dbReference type="ARBA" id="ARBA00022475"/>
    </source>
</evidence>
<dbReference type="EMBL" id="FNYY01000035">
    <property type="protein sequence ID" value="SEK10981.1"/>
    <property type="molecule type" value="Genomic_DNA"/>
</dbReference>
<feature type="transmembrane region" description="Helical" evidence="9">
    <location>
        <begin position="347"/>
        <end position="369"/>
    </location>
</feature>
<dbReference type="CDD" id="cd06261">
    <property type="entry name" value="TM_PBP2"/>
    <property type="match status" value="1"/>
</dbReference>
<accession>A0A975WFD2</accession>
<sequence>MTAAEQLRARARYRRLGIQAVLVIVTALAVWGAVTNAQYNLTRLNMTSGFAFLDRGTGWNYSFSLVERSINDPYSYTLFIGLLNTLFVGFICIITTTIFGFLIGTLRDARHPALNFAASVYVQIFRNIPLILQAIFLYAILIHLGGPRQAVSFGDVAFLSGRGVMLPGLNVTPTVAVAILLASLGLGIGLILARTTLWRGLAIWFGGSVAMALFAALVLRPEGEGILSIPVLQGLRFSGGISVPIELFALITSITLYGSAYVAEIVRGGLAQVPRGLVEAGQALGLSRVSIWSRIKVPMALRSIIPPLGNQWIFMMKATTIGIAIGFSDLFYITVNAISQSGQTLELILLLMLTFLAINYSIAIFTNWLNARLKLKEH</sequence>
<dbReference type="PANTHER" id="PTHR30614">
    <property type="entry name" value="MEMBRANE COMPONENT OF AMINO ACID ABC TRANSPORTER"/>
    <property type="match status" value="1"/>
</dbReference>
<dbReference type="AlphaFoldDB" id="A0A975WFD2"/>
<evidence type="ECO:0000256" key="7">
    <source>
        <dbReference type="ARBA" id="ARBA00022989"/>
    </source>
</evidence>
<dbReference type="GO" id="GO:0006865">
    <property type="term" value="P:amino acid transport"/>
    <property type="evidence" value="ECO:0007669"/>
    <property type="project" value="UniProtKB-KW"/>
</dbReference>
<feature type="domain" description="ABC transmembrane type-1" evidence="10">
    <location>
        <begin position="82"/>
        <end position="366"/>
    </location>
</feature>
<dbReference type="RefSeq" id="WP_083416208.1">
    <property type="nucleotide sequence ID" value="NZ_FWFM01000016.1"/>
</dbReference>
<dbReference type="Pfam" id="PF00528">
    <property type="entry name" value="BPD_transp_1"/>
    <property type="match status" value="1"/>
</dbReference>
<comment type="caution">
    <text evidence="11">The sequence shown here is derived from an EMBL/GenBank/DDBJ whole genome shotgun (WGS) entry which is preliminary data.</text>
</comment>
<keyword evidence="3 9" id="KW-0813">Transport</keyword>
<evidence type="ECO:0000256" key="9">
    <source>
        <dbReference type="RuleBase" id="RU363032"/>
    </source>
</evidence>
<dbReference type="PANTHER" id="PTHR30614:SF37">
    <property type="entry name" value="AMINO-ACID ABC TRANSPORTER PERMEASE PROTEIN YHDX-RELATED"/>
    <property type="match status" value="1"/>
</dbReference>
<dbReference type="Proteomes" id="UP000182932">
    <property type="component" value="Unassembled WGS sequence"/>
</dbReference>
<evidence type="ECO:0000256" key="5">
    <source>
        <dbReference type="ARBA" id="ARBA00022692"/>
    </source>
</evidence>
<name>A0A975WFD2_9RHOB</name>
<dbReference type="InterPro" id="IPR035906">
    <property type="entry name" value="MetI-like_sf"/>
</dbReference>
<keyword evidence="5 9" id="KW-0812">Transmembrane</keyword>
<dbReference type="PROSITE" id="PS50928">
    <property type="entry name" value="ABC_TM1"/>
    <property type="match status" value="1"/>
</dbReference>
<keyword evidence="4" id="KW-1003">Cell membrane</keyword>
<feature type="transmembrane region" description="Helical" evidence="9">
    <location>
        <begin position="312"/>
        <end position="335"/>
    </location>
</feature>
<dbReference type="SUPFAM" id="SSF161098">
    <property type="entry name" value="MetI-like"/>
    <property type="match status" value="2"/>
</dbReference>
<feature type="transmembrane region" description="Helical" evidence="9">
    <location>
        <begin position="124"/>
        <end position="144"/>
    </location>
</feature>
<reference evidence="11 12" key="1">
    <citation type="submission" date="2016-10" db="EMBL/GenBank/DDBJ databases">
        <authorList>
            <person name="Varghese N."/>
            <person name="Submissions S."/>
        </authorList>
    </citation>
    <scope>NUCLEOTIDE SEQUENCE [LARGE SCALE GENOMIC DNA]</scope>
    <source>
        <strain evidence="11 12">FF3</strain>
    </source>
</reference>
<evidence type="ECO:0000256" key="8">
    <source>
        <dbReference type="ARBA" id="ARBA00023136"/>
    </source>
</evidence>
<dbReference type="NCBIfam" id="TIGR01726">
    <property type="entry name" value="HEQRo_perm_3TM"/>
    <property type="match status" value="1"/>
</dbReference>
<evidence type="ECO:0000256" key="6">
    <source>
        <dbReference type="ARBA" id="ARBA00022970"/>
    </source>
</evidence>
<evidence type="ECO:0000313" key="11">
    <source>
        <dbReference type="EMBL" id="SEK10981.1"/>
    </source>
</evidence>
<feature type="transmembrane region" description="Helical" evidence="9">
    <location>
        <begin position="78"/>
        <end position="103"/>
    </location>
</feature>
<feature type="transmembrane region" description="Helical" evidence="9">
    <location>
        <begin position="16"/>
        <end position="34"/>
    </location>
</feature>
<comment type="subcellular location">
    <subcellularLocation>
        <location evidence="1">Cell inner membrane</location>
        <topology evidence="1">Multi-pass membrane protein</topology>
    </subcellularLocation>
    <subcellularLocation>
        <location evidence="9">Cell membrane</location>
        <topology evidence="9">Multi-pass membrane protein</topology>
    </subcellularLocation>
</comment>
<dbReference type="Gene3D" id="1.10.3720.10">
    <property type="entry name" value="MetI-like"/>
    <property type="match status" value="2"/>
</dbReference>
<organism evidence="11 12">
    <name type="scientific">Marinovum algicola</name>
    <dbReference type="NCBI Taxonomy" id="42444"/>
    <lineage>
        <taxon>Bacteria</taxon>
        <taxon>Pseudomonadati</taxon>
        <taxon>Pseudomonadota</taxon>
        <taxon>Alphaproteobacteria</taxon>
        <taxon>Rhodobacterales</taxon>
        <taxon>Roseobacteraceae</taxon>
        <taxon>Marinovum</taxon>
    </lineage>
</organism>
<dbReference type="InterPro" id="IPR010065">
    <property type="entry name" value="AA_ABC_transptr_permease_3TM"/>
</dbReference>
<keyword evidence="8 9" id="KW-0472">Membrane</keyword>
<dbReference type="InterPro" id="IPR043429">
    <property type="entry name" value="ArtM/GltK/GlnP/TcyL/YhdX-like"/>
</dbReference>
<keyword evidence="6" id="KW-0029">Amino-acid transport</keyword>